<evidence type="ECO:0000313" key="3">
    <source>
        <dbReference type="Proteomes" id="UP000565745"/>
    </source>
</evidence>
<sequence length="210" mass="23157">MKQTAEFWDKIADKYAASQIRDVEAYEYTLERTRSYLSAETRLLEIGCGTGSTALLLAEDVQAVTGSDISSQMVRIATEKAAAQDVTNVSFQVAGALDAVRGAKAYDVVTGFNVLHLTEGLDEILQTMAREMEQGSLFISKTPCLNDPSIGIKRFAFRALIPVMQFFRKAPFVQFLTFQELEALIIGAGLEIIETSNNPAMSRYIVARKP</sequence>
<keyword evidence="2" id="KW-0808">Transferase</keyword>
<dbReference type="Proteomes" id="UP000565745">
    <property type="component" value="Unassembled WGS sequence"/>
</dbReference>
<protein>
    <submittedName>
        <fullName evidence="2">2-polyprenyl-3-methyl-5-hydroxy-6-metoxy-1, 4-benzoquinol methylase</fullName>
    </submittedName>
</protein>
<organism evidence="2 3">
    <name type="scientific">Sulfitobacter noctilucicola</name>
    <dbReference type="NCBI Taxonomy" id="1342301"/>
    <lineage>
        <taxon>Bacteria</taxon>
        <taxon>Pseudomonadati</taxon>
        <taxon>Pseudomonadota</taxon>
        <taxon>Alphaproteobacteria</taxon>
        <taxon>Rhodobacterales</taxon>
        <taxon>Roseobacteraceae</taxon>
        <taxon>Sulfitobacter</taxon>
    </lineage>
</organism>
<accession>A0A7W6M5V4</accession>
<dbReference type="InterPro" id="IPR025714">
    <property type="entry name" value="Methyltranfer_dom"/>
</dbReference>
<dbReference type="EMBL" id="JACIFU010000001">
    <property type="protein sequence ID" value="MBB4173038.1"/>
    <property type="molecule type" value="Genomic_DNA"/>
</dbReference>
<evidence type="ECO:0000313" key="2">
    <source>
        <dbReference type="EMBL" id="MBB4173038.1"/>
    </source>
</evidence>
<dbReference type="Gene3D" id="3.40.50.150">
    <property type="entry name" value="Vaccinia Virus protein VP39"/>
    <property type="match status" value="1"/>
</dbReference>
<dbReference type="GO" id="GO:0008168">
    <property type="term" value="F:methyltransferase activity"/>
    <property type="evidence" value="ECO:0007669"/>
    <property type="project" value="UniProtKB-KW"/>
</dbReference>
<dbReference type="AlphaFoldDB" id="A0A7W6M5V4"/>
<dbReference type="PANTHER" id="PTHR43861">
    <property type="entry name" value="TRANS-ACONITATE 2-METHYLTRANSFERASE-RELATED"/>
    <property type="match status" value="1"/>
</dbReference>
<keyword evidence="3" id="KW-1185">Reference proteome</keyword>
<dbReference type="SUPFAM" id="SSF53335">
    <property type="entry name" value="S-adenosyl-L-methionine-dependent methyltransferases"/>
    <property type="match status" value="1"/>
</dbReference>
<gene>
    <name evidence="2" type="ORF">GGR93_000799</name>
</gene>
<dbReference type="InterPro" id="IPR029063">
    <property type="entry name" value="SAM-dependent_MTases_sf"/>
</dbReference>
<name>A0A7W6M5V4_9RHOB</name>
<proteinExistence type="predicted"/>
<feature type="domain" description="Methyltransferase" evidence="1">
    <location>
        <begin position="38"/>
        <end position="145"/>
    </location>
</feature>
<dbReference type="GO" id="GO:0032259">
    <property type="term" value="P:methylation"/>
    <property type="evidence" value="ECO:0007669"/>
    <property type="project" value="UniProtKB-KW"/>
</dbReference>
<keyword evidence="2" id="KW-0489">Methyltransferase</keyword>
<dbReference type="RefSeq" id="WP_025054882.1">
    <property type="nucleotide sequence ID" value="NZ_JACIFU010000001.1"/>
</dbReference>
<comment type="caution">
    <text evidence="2">The sequence shown here is derived from an EMBL/GenBank/DDBJ whole genome shotgun (WGS) entry which is preliminary data.</text>
</comment>
<dbReference type="Pfam" id="PF13847">
    <property type="entry name" value="Methyltransf_31"/>
    <property type="match status" value="1"/>
</dbReference>
<dbReference type="OrthoDB" id="5642573at2"/>
<reference evidence="2 3" key="1">
    <citation type="submission" date="2020-08" db="EMBL/GenBank/DDBJ databases">
        <title>Genomic Encyclopedia of Type Strains, Phase IV (KMG-IV): sequencing the most valuable type-strain genomes for metagenomic binning, comparative biology and taxonomic classification.</title>
        <authorList>
            <person name="Goeker M."/>
        </authorList>
    </citation>
    <scope>NUCLEOTIDE SEQUENCE [LARGE SCALE GENOMIC DNA]</scope>
    <source>
        <strain evidence="2 3">DSM 101015</strain>
    </source>
</reference>
<evidence type="ECO:0000259" key="1">
    <source>
        <dbReference type="Pfam" id="PF13847"/>
    </source>
</evidence>
<dbReference type="CDD" id="cd02440">
    <property type="entry name" value="AdoMet_MTases"/>
    <property type="match status" value="1"/>
</dbReference>